<evidence type="ECO:0000313" key="3">
    <source>
        <dbReference type="Proteomes" id="UP000195221"/>
    </source>
</evidence>
<comment type="caution">
    <text evidence="2">The sequence shown here is derived from an EMBL/GenBank/DDBJ whole genome shotgun (WGS) entry which is preliminary data.</text>
</comment>
<protein>
    <submittedName>
        <fullName evidence="2">Uncharacterized protein</fullName>
    </submittedName>
</protein>
<proteinExistence type="predicted"/>
<dbReference type="EMBL" id="NBTZ01000052">
    <property type="protein sequence ID" value="OTP75305.1"/>
    <property type="molecule type" value="Genomic_DNA"/>
</dbReference>
<dbReference type="Proteomes" id="UP000195221">
    <property type="component" value="Unassembled WGS sequence"/>
</dbReference>
<feature type="region of interest" description="Disordered" evidence="1">
    <location>
        <begin position="123"/>
        <end position="150"/>
    </location>
</feature>
<accession>A0A242MV95</accession>
<name>A0A242MV95_CABSO</name>
<reference evidence="2 3" key="1">
    <citation type="submission" date="2017-03" db="EMBL/GenBank/DDBJ databases">
        <title>Genome analysis of strain PAMC 26577.</title>
        <authorList>
            <person name="Oh H.-M."/>
            <person name="Yang J.-A."/>
        </authorList>
    </citation>
    <scope>NUCLEOTIDE SEQUENCE [LARGE SCALE GENOMIC DNA]</scope>
    <source>
        <strain evidence="2 3">PAMC 26577</strain>
    </source>
</reference>
<organism evidence="2 3">
    <name type="scientific">Caballeronia sordidicola</name>
    <name type="common">Burkholderia sordidicola</name>
    <dbReference type="NCBI Taxonomy" id="196367"/>
    <lineage>
        <taxon>Bacteria</taxon>
        <taxon>Pseudomonadati</taxon>
        <taxon>Pseudomonadota</taxon>
        <taxon>Betaproteobacteria</taxon>
        <taxon>Burkholderiales</taxon>
        <taxon>Burkholderiaceae</taxon>
        <taxon>Caballeronia</taxon>
    </lineage>
</organism>
<dbReference type="RefSeq" id="WP_062171162.1">
    <property type="nucleotide sequence ID" value="NZ_MSRG01000008.1"/>
</dbReference>
<gene>
    <name evidence="2" type="ORF">PAMC26577_13605</name>
</gene>
<sequence length="150" mass="16564">MKDDAYERRALLLHLGDVLEALSCLSRSGAPHATLGEALVAEDSLVSFTWLGFIDSAMSPRTVSDRAANAFFLWPKSLLDENLNRPLLASTVQHDLFAGNPQGWSRYVAERRKDVAWFAEGLKAPPAEGEPEPEASEASGLTRWPWPEKT</sequence>
<evidence type="ECO:0000313" key="2">
    <source>
        <dbReference type="EMBL" id="OTP75305.1"/>
    </source>
</evidence>
<evidence type="ECO:0000256" key="1">
    <source>
        <dbReference type="SAM" id="MobiDB-lite"/>
    </source>
</evidence>
<dbReference type="AlphaFoldDB" id="A0A242MV95"/>